<proteinExistence type="predicted"/>
<dbReference type="AlphaFoldDB" id="A0A1F6TMP2"/>
<organism evidence="2 3">
    <name type="scientific">Candidatus Nomurabacteria bacterium GWB1_40_6</name>
    <dbReference type="NCBI Taxonomy" id="1801727"/>
    <lineage>
        <taxon>Bacteria</taxon>
        <taxon>Candidatus Nomuraibacteriota</taxon>
    </lineage>
</organism>
<gene>
    <name evidence="2" type="ORF">A2121_01045</name>
</gene>
<dbReference type="Proteomes" id="UP000176484">
    <property type="component" value="Unassembled WGS sequence"/>
</dbReference>
<comment type="caution">
    <text evidence="2">The sequence shown here is derived from an EMBL/GenBank/DDBJ whole genome shotgun (WGS) entry which is preliminary data.</text>
</comment>
<evidence type="ECO:0000313" key="2">
    <source>
        <dbReference type="EMBL" id="OGI46388.1"/>
    </source>
</evidence>
<keyword evidence="1" id="KW-0472">Membrane</keyword>
<feature type="transmembrane region" description="Helical" evidence="1">
    <location>
        <begin position="14"/>
        <end position="37"/>
    </location>
</feature>
<feature type="transmembrane region" description="Helical" evidence="1">
    <location>
        <begin position="57"/>
        <end position="83"/>
    </location>
</feature>
<accession>A0A1F6TMP2</accession>
<reference evidence="2 3" key="1">
    <citation type="journal article" date="2016" name="Nat. Commun.">
        <title>Thousands of microbial genomes shed light on interconnected biogeochemical processes in an aquifer system.</title>
        <authorList>
            <person name="Anantharaman K."/>
            <person name="Brown C.T."/>
            <person name="Hug L.A."/>
            <person name="Sharon I."/>
            <person name="Castelle C.J."/>
            <person name="Probst A.J."/>
            <person name="Thomas B.C."/>
            <person name="Singh A."/>
            <person name="Wilkins M.J."/>
            <person name="Karaoz U."/>
            <person name="Brodie E.L."/>
            <person name="Williams K.H."/>
            <person name="Hubbard S.S."/>
            <person name="Banfield J.F."/>
        </authorList>
    </citation>
    <scope>NUCLEOTIDE SEQUENCE [LARGE SCALE GENOMIC DNA]</scope>
</reference>
<sequence length="94" mass="9867">MSTTKTLKIIGKNILAFLIGAAIGVAVVIKFILPWALKEALAGKDSGAVLAGAIALPPIFLIIYGAIGIIVGGFGAVIIYNIVKLILKRRRIKI</sequence>
<evidence type="ECO:0000256" key="1">
    <source>
        <dbReference type="SAM" id="Phobius"/>
    </source>
</evidence>
<name>A0A1F6TMP2_9BACT</name>
<protein>
    <submittedName>
        <fullName evidence="2">Uncharacterized protein</fullName>
    </submittedName>
</protein>
<evidence type="ECO:0000313" key="3">
    <source>
        <dbReference type="Proteomes" id="UP000176484"/>
    </source>
</evidence>
<keyword evidence="1" id="KW-1133">Transmembrane helix</keyword>
<keyword evidence="1" id="KW-0812">Transmembrane</keyword>
<dbReference type="EMBL" id="MFTD01000022">
    <property type="protein sequence ID" value="OGI46388.1"/>
    <property type="molecule type" value="Genomic_DNA"/>
</dbReference>